<dbReference type="RefSeq" id="WP_338275017.1">
    <property type="nucleotide sequence ID" value="NZ_AP027266.1"/>
</dbReference>
<accession>A0AA48HII3</accession>
<feature type="signal peptide" evidence="2">
    <location>
        <begin position="1"/>
        <end position="23"/>
    </location>
</feature>
<evidence type="ECO:0000313" key="3">
    <source>
        <dbReference type="EMBL" id="BDW84831.1"/>
    </source>
</evidence>
<keyword evidence="2" id="KW-0732">Signal</keyword>
<organism evidence="3 4">
    <name type="scientific">Roseicyclus marinus</name>
    <dbReference type="NCBI Taxonomy" id="2161673"/>
    <lineage>
        <taxon>Bacteria</taxon>
        <taxon>Pseudomonadati</taxon>
        <taxon>Pseudomonadota</taxon>
        <taxon>Alphaproteobacteria</taxon>
        <taxon>Rhodobacterales</taxon>
        <taxon>Roseobacteraceae</taxon>
        <taxon>Roseicyclus</taxon>
    </lineage>
</organism>
<feature type="compositionally biased region" description="Low complexity" evidence="1">
    <location>
        <begin position="256"/>
        <end position="271"/>
    </location>
</feature>
<name>A0AA48HII3_9RHOB</name>
<feature type="chain" id="PRO_5041272946" evidence="2">
    <location>
        <begin position="24"/>
        <end position="360"/>
    </location>
</feature>
<dbReference type="EMBL" id="AP027266">
    <property type="protein sequence ID" value="BDW84831.1"/>
    <property type="molecule type" value="Genomic_DNA"/>
</dbReference>
<proteinExistence type="predicted"/>
<protein>
    <submittedName>
        <fullName evidence="3">Uncharacterized protein</fullName>
    </submittedName>
</protein>
<dbReference type="AlphaFoldDB" id="A0AA48HII3"/>
<dbReference type="Proteomes" id="UP001337723">
    <property type="component" value="Chromosome"/>
</dbReference>
<feature type="region of interest" description="Disordered" evidence="1">
    <location>
        <begin position="239"/>
        <end position="278"/>
    </location>
</feature>
<evidence type="ECO:0000256" key="1">
    <source>
        <dbReference type="SAM" id="MobiDB-lite"/>
    </source>
</evidence>
<dbReference type="KEGG" id="rmai:MACH21_10080"/>
<evidence type="ECO:0000256" key="2">
    <source>
        <dbReference type="SAM" id="SignalP"/>
    </source>
</evidence>
<reference evidence="3 4" key="1">
    <citation type="submission" date="2023-01" db="EMBL/GenBank/DDBJ databases">
        <title>Complete genome sequence of Roseicyclus marinus strain Dej080120_10.</title>
        <authorList>
            <person name="Ueki S."/>
            <person name="Maruyama F."/>
        </authorList>
    </citation>
    <scope>NUCLEOTIDE SEQUENCE [LARGE SCALE GENOMIC DNA]</scope>
    <source>
        <strain evidence="3 4">Dej080120_10</strain>
    </source>
</reference>
<gene>
    <name evidence="3" type="ORF">MACH21_10080</name>
</gene>
<sequence length="360" mass="35222">MTTRSLFAAILPLTLLSVQPAQAVPRGWCQGVGNPHQSVACAGSTSLPQTGGGVIPGATTQPGGLTGATTAPASLTAHPVLVTPIAPLTFTGYGPVQTVTGTVGAPIVGYAPVQVVTGTFAPPVVGYAPVQTVTGTVAPPIVGYAPVQTVTGTVAPPIVGYGPVQNVTGTTGPSFVGYGPVPVAPGATGTGTPSMGIAVTPLPPRVIEGYGPVPPTILVHPVASPGVTGTGQVPPLAGNPGGAAQPTLIPRPRPLGQPTAPGAQATTGGAATHDRTGGGASAAQAIVPHATGRQEGGGAVSQGTSWTCLTGGHGPRLVETGSGPRVIGTYSHIGQVDALARDVPARHPTQPHCIVAIRRD</sequence>
<keyword evidence="4" id="KW-1185">Reference proteome</keyword>
<evidence type="ECO:0000313" key="4">
    <source>
        <dbReference type="Proteomes" id="UP001337723"/>
    </source>
</evidence>